<dbReference type="EMBL" id="FUEG01000002">
    <property type="protein sequence ID" value="SJK99588.1"/>
    <property type="molecule type" value="Genomic_DNA"/>
</dbReference>
<keyword evidence="12" id="KW-1185">Reference proteome</keyword>
<sequence length="486" mass="53059">MFSKADRHGRYDTGIITTSIAHQSFKDCGLFSFAFVIFIDVFVDMGNPNAAATGAIVATYIAGEAVGAITQSLFGDFLGRRRYMQLLCMVVTVGTIIQTSAQNYAMFLVGRILTGVAVGGLVGTVPIYNSEIAPPASRGLIGGLSGYMIGVGTFLANWVGFACGYAPTTTSFQWRFPLALQIPPGIILFFGLQFFLPESPRWLINSGRDDEARMAFTQIRGDLSGAELHKEFDDMREQILFEKSTEVKTFAEAWSKYKKRILISVAVQSMTSLTGVNVVGYYQTTLYRNLGITGQTILLLAGIYGTVGLIMNVLIHEKIYFLDRFGRVKLLRWGTSALCVDLLYCALMTRYFAGSDNSAGKGLAVLGIYLFTAIYYLGLNSTTWLYGVEVLPVFLRSKVMGLASTSHFVWNVALTEAGPSAFANIGADFYYVFVATTFVAAVGIFVYFPETKGKTLEEIGASFGDDIVHSEGASVGKVQDERLETV</sequence>
<evidence type="ECO:0000313" key="12">
    <source>
        <dbReference type="Proteomes" id="UP000219338"/>
    </source>
</evidence>
<feature type="transmembrane region" description="Helical" evidence="9">
    <location>
        <begin position="294"/>
        <end position="315"/>
    </location>
</feature>
<feature type="transmembrane region" description="Helical" evidence="9">
    <location>
        <begin position="140"/>
        <end position="158"/>
    </location>
</feature>
<dbReference type="PROSITE" id="PS50850">
    <property type="entry name" value="MFS"/>
    <property type="match status" value="1"/>
</dbReference>
<comment type="subcellular location">
    <subcellularLocation>
        <location evidence="1">Membrane</location>
        <topology evidence="1">Multi-pass membrane protein</topology>
    </subcellularLocation>
</comment>
<feature type="transmembrane region" description="Helical" evidence="9">
    <location>
        <begin position="178"/>
        <end position="196"/>
    </location>
</feature>
<dbReference type="PROSITE" id="PS00217">
    <property type="entry name" value="SUGAR_TRANSPORT_2"/>
    <property type="match status" value="1"/>
</dbReference>
<comment type="similarity">
    <text evidence="2 8">Belongs to the major facilitator superfamily. Sugar transporter (TC 2.A.1.1) family.</text>
</comment>
<feature type="transmembrane region" description="Helical" evidence="9">
    <location>
        <begin position="107"/>
        <end position="128"/>
    </location>
</feature>
<dbReference type="Proteomes" id="UP000219338">
    <property type="component" value="Unassembled WGS sequence"/>
</dbReference>
<dbReference type="InterPro" id="IPR036259">
    <property type="entry name" value="MFS_trans_sf"/>
</dbReference>
<dbReference type="InterPro" id="IPR020846">
    <property type="entry name" value="MFS_dom"/>
</dbReference>
<reference evidence="12" key="1">
    <citation type="journal article" date="2017" name="Nat. Ecol. Evol.">
        <title>Genome expansion and lineage-specific genetic innovations in the forest pathogenic fungi Armillaria.</title>
        <authorList>
            <person name="Sipos G."/>
            <person name="Prasanna A.N."/>
            <person name="Walter M.C."/>
            <person name="O'Connor E."/>
            <person name="Balint B."/>
            <person name="Krizsan K."/>
            <person name="Kiss B."/>
            <person name="Hess J."/>
            <person name="Varga T."/>
            <person name="Slot J."/>
            <person name="Riley R."/>
            <person name="Boka B."/>
            <person name="Rigling D."/>
            <person name="Barry K."/>
            <person name="Lee J."/>
            <person name="Mihaltcheva S."/>
            <person name="LaButti K."/>
            <person name="Lipzen A."/>
            <person name="Waldron R."/>
            <person name="Moloney N.M."/>
            <person name="Sperisen C."/>
            <person name="Kredics L."/>
            <person name="Vagvoelgyi C."/>
            <person name="Patrignani A."/>
            <person name="Fitzpatrick D."/>
            <person name="Nagy I."/>
            <person name="Doyle S."/>
            <person name="Anderson J.B."/>
            <person name="Grigoriev I.V."/>
            <person name="Gueldener U."/>
            <person name="Muensterkoetter M."/>
            <person name="Nagy L.G."/>
        </authorList>
    </citation>
    <scope>NUCLEOTIDE SEQUENCE [LARGE SCALE GENOMIC DNA]</scope>
    <source>
        <strain evidence="12">C18/9</strain>
    </source>
</reference>
<dbReference type="GO" id="GO:0005351">
    <property type="term" value="F:carbohydrate:proton symporter activity"/>
    <property type="evidence" value="ECO:0007669"/>
    <property type="project" value="TreeGrafter"/>
</dbReference>
<dbReference type="PRINTS" id="PR00171">
    <property type="entry name" value="SUGRTRNSPORT"/>
</dbReference>
<evidence type="ECO:0000256" key="3">
    <source>
        <dbReference type="ARBA" id="ARBA00022448"/>
    </source>
</evidence>
<evidence type="ECO:0000256" key="9">
    <source>
        <dbReference type="SAM" id="Phobius"/>
    </source>
</evidence>
<dbReference type="PANTHER" id="PTHR48022:SF11">
    <property type="entry name" value="MONOSACCHARIDE TRANSPORTER (HXT8), PUTATIVE (AFU_ORTHOLOGUE AFUA_2G08120)-RELATED"/>
    <property type="match status" value="1"/>
</dbReference>
<evidence type="ECO:0000256" key="6">
    <source>
        <dbReference type="ARBA" id="ARBA00023136"/>
    </source>
</evidence>
<dbReference type="Gene3D" id="1.20.1250.20">
    <property type="entry name" value="MFS general substrate transporter like domains"/>
    <property type="match status" value="1"/>
</dbReference>
<feature type="transmembrane region" description="Helical" evidence="9">
    <location>
        <begin position="335"/>
        <end position="353"/>
    </location>
</feature>
<dbReference type="STRING" id="47428.A0A284QSY2"/>
<accession>A0A284QSY2</accession>
<feature type="transmembrane region" description="Helical" evidence="9">
    <location>
        <begin position="429"/>
        <end position="448"/>
    </location>
</feature>
<organism evidence="11 12">
    <name type="scientific">Armillaria ostoyae</name>
    <name type="common">Armillaria root rot fungus</name>
    <dbReference type="NCBI Taxonomy" id="47428"/>
    <lineage>
        <taxon>Eukaryota</taxon>
        <taxon>Fungi</taxon>
        <taxon>Dikarya</taxon>
        <taxon>Basidiomycota</taxon>
        <taxon>Agaricomycotina</taxon>
        <taxon>Agaricomycetes</taxon>
        <taxon>Agaricomycetidae</taxon>
        <taxon>Agaricales</taxon>
        <taxon>Marasmiineae</taxon>
        <taxon>Physalacriaceae</taxon>
        <taxon>Armillaria</taxon>
    </lineage>
</organism>
<dbReference type="Pfam" id="PF00083">
    <property type="entry name" value="Sugar_tr"/>
    <property type="match status" value="1"/>
</dbReference>
<dbReference type="OMA" id="QIEYEME"/>
<keyword evidence="4 9" id="KW-0812">Transmembrane</keyword>
<evidence type="ECO:0000256" key="2">
    <source>
        <dbReference type="ARBA" id="ARBA00010992"/>
    </source>
</evidence>
<evidence type="ECO:0000256" key="8">
    <source>
        <dbReference type="RuleBase" id="RU003346"/>
    </source>
</evidence>
<evidence type="ECO:0000256" key="5">
    <source>
        <dbReference type="ARBA" id="ARBA00022989"/>
    </source>
</evidence>
<comment type="catalytic activity">
    <reaction evidence="7">
        <text>myo-inositol(out) + H(+)(out) = myo-inositol(in) + H(+)(in)</text>
        <dbReference type="Rhea" id="RHEA:60364"/>
        <dbReference type="ChEBI" id="CHEBI:15378"/>
        <dbReference type="ChEBI" id="CHEBI:17268"/>
    </reaction>
</comment>
<dbReference type="InterPro" id="IPR050360">
    <property type="entry name" value="MFS_Sugar_Transporters"/>
</dbReference>
<evidence type="ECO:0000256" key="1">
    <source>
        <dbReference type="ARBA" id="ARBA00004141"/>
    </source>
</evidence>
<keyword evidence="3 8" id="KW-0813">Transport</keyword>
<evidence type="ECO:0000259" key="10">
    <source>
        <dbReference type="PROSITE" id="PS50850"/>
    </source>
</evidence>
<dbReference type="GO" id="GO:0016020">
    <property type="term" value="C:membrane"/>
    <property type="evidence" value="ECO:0007669"/>
    <property type="project" value="UniProtKB-SubCell"/>
</dbReference>
<keyword evidence="5 9" id="KW-1133">Transmembrane helix</keyword>
<protein>
    <submittedName>
        <fullName evidence="11">Related to MFS monosaccharide transporter (Hxt8)</fullName>
    </submittedName>
</protein>
<feature type="domain" description="Major facilitator superfamily (MFS) profile" evidence="10">
    <location>
        <begin position="1"/>
        <end position="452"/>
    </location>
</feature>
<dbReference type="SUPFAM" id="SSF103473">
    <property type="entry name" value="MFS general substrate transporter"/>
    <property type="match status" value="1"/>
</dbReference>
<evidence type="ECO:0000313" key="11">
    <source>
        <dbReference type="EMBL" id="SJK99588.1"/>
    </source>
</evidence>
<proteinExistence type="inferred from homology"/>
<dbReference type="InterPro" id="IPR003663">
    <property type="entry name" value="Sugar/inositol_transpt"/>
</dbReference>
<dbReference type="NCBIfam" id="TIGR00879">
    <property type="entry name" value="SP"/>
    <property type="match status" value="1"/>
</dbReference>
<feature type="transmembrane region" description="Helical" evidence="9">
    <location>
        <begin position="359"/>
        <end position="378"/>
    </location>
</feature>
<evidence type="ECO:0000256" key="7">
    <source>
        <dbReference type="ARBA" id="ARBA00049119"/>
    </source>
</evidence>
<evidence type="ECO:0000256" key="4">
    <source>
        <dbReference type="ARBA" id="ARBA00022692"/>
    </source>
</evidence>
<gene>
    <name evidence="11" type="ORF">ARMOST_02896</name>
</gene>
<dbReference type="InterPro" id="IPR005829">
    <property type="entry name" value="Sugar_transporter_CS"/>
</dbReference>
<dbReference type="OrthoDB" id="6133115at2759"/>
<dbReference type="AlphaFoldDB" id="A0A284QSY2"/>
<feature type="transmembrane region" description="Helical" evidence="9">
    <location>
        <begin position="261"/>
        <end position="282"/>
    </location>
</feature>
<keyword evidence="6 9" id="KW-0472">Membrane</keyword>
<dbReference type="PANTHER" id="PTHR48022">
    <property type="entry name" value="PLASTIDIC GLUCOSE TRANSPORTER 4"/>
    <property type="match status" value="1"/>
</dbReference>
<name>A0A284QSY2_ARMOS</name>
<dbReference type="InterPro" id="IPR005828">
    <property type="entry name" value="MFS_sugar_transport-like"/>
</dbReference>